<reference evidence="1" key="1">
    <citation type="submission" date="2020-08" db="EMBL/GenBank/DDBJ databases">
        <title>Multicomponent nature underlies the extraordinary mechanical properties of spider dragline silk.</title>
        <authorList>
            <person name="Kono N."/>
            <person name="Nakamura H."/>
            <person name="Mori M."/>
            <person name="Yoshida Y."/>
            <person name="Ohtoshi R."/>
            <person name="Malay A.D."/>
            <person name="Moran D.A.P."/>
            <person name="Tomita M."/>
            <person name="Numata K."/>
            <person name="Arakawa K."/>
        </authorList>
    </citation>
    <scope>NUCLEOTIDE SEQUENCE</scope>
</reference>
<gene>
    <name evidence="1" type="primary">AVEN_264385_1</name>
    <name evidence="1" type="ORF">TNCV_419391</name>
</gene>
<keyword evidence="2" id="KW-1185">Reference proteome</keyword>
<accession>A0A8X6SCW8</accession>
<dbReference type="EMBL" id="BMAU01021245">
    <property type="protein sequence ID" value="GFY04683.1"/>
    <property type="molecule type" value="Genomic_DNA"/>
</dbReference>
<protein>
    <submittedName>
        <fullName evidence="1">Uncharacterized protein</fullName>
    </submittedName>
</protein>
<organism evidence="1 2">
    <name type="scientific">Trichonephila clavipes</name>
    <name type="common">Golden silk orbweaver</name>
    <name type="synonym">Nephila clavipes</name>
    <dbReference type="NCBI Taxonomy" id="2585209"/>
    <lineage>
        <taxon>Eukaryota</taxon>
        <taxon>Metazoa</taxon>
        <taxon>Ecdysozoa</taxon>
        <taxon>Arthropoda</taxon>
        <taxon>Chelicerata</taxon>
        <taxon>Arachnida</taxon>
        <taxon>Araneae</taxon>
        <taxon>Araneomorphae</taxon>
        <taxon>Entelegynae</taxon>
        <taxon>Araneoidea</taxon>
        <taxon>Nephilidae</taxon>
        <taxon>Trichonephila</taxon>
    </lineage>
</organism>
<proteinExistence type="predicted"/>
<evidence type="ECO:0000313" key="1">
    <source>
        <dbReference type="EMBL" id="GFY04683.1"/>
    </source>
</evidence>
<comment type="caution">
    <text evidence="1">The sequence shown here is derived from an EMBL/GenBank/DDBJ whole genome shotgun (WGS) entry which is preliminary data.</text>
</comment>
<dbReference type="Proteomes" id="UP000887159">
    <property type="component" value="Unassembled WGS sequence"/>
</dbReference>
<name>A0A8X6SCW8_TRICX</name>
<evidence type="ECO:0000313" key="2">
    <source>
        <dbReference type="Proteomes" id="UP000887159"/>
    </source>
</evidence>
<sequence>MKSADLLVETNSAVQSTSCLSAKTFLDSPLIVTPLKSLNSSRGVISEPDFLYTSEAEILEGFSDQGVVQFRRITLKKDTRIIPTEHLILTFNSPKLPTTIKSGNCKIRPYIPNPLRCYNCQRGSDTLKLPAVVN</sequence>
<dbReference type="AlphaFoldDB" id="A0A8X6SCW8"/>